<comment type="similarity">
    <text evidence="1 4">Belongs to the universal ribosomal protein uL23 family.</text>
</comment>
<dbReference type="InterPro" id="IPR012677">
    <property type="entry name" value="Nucleotide-bd_a/b_plait_sf"/>
</dbReference>
<dbReference type="Proteomes" id="UP000710385">
    <property type="component" value="Unassembled WGS sequence"/>
</dbReference>
<dbReference type="PANTHER" id="PTHR11620">
    <property type="entry name" value="60S RIBOSOMAL PROTEIN L23A"/>
    <property type="match status" value="1"/>
</dbReference>
<sequence>MALFDRFKKPKAATKSIQKAAVQGAPLSRKEQKPKTEAAPAKLAAERSEETKAADIVSARYAGILLKPHVSEKAAMLADQGVYVFDVPVSANKVEIRKAVESVYRVDVSIVRTQRGAGKRVARGRIAGQRNAWKKALVKLKKGHTINLVEGV</sequence>
<dbReference type="GO" id="GO:1990904">
    <property type="term" value="C:ribonucleoprotein complex"/>
    <property type="evidence" value="ECO:0007669"/>
    <property type="project" value="UniProtKB-KW"/>
</dbReference>
<name>A0A928Y5F2_UNCKA</name>
<dbReference type="AlphaFoldDB" id="A0A928Y5F2"/>
<keyword evidence="3 4" id="KW-0687">Ribonucleoprotein</keyword>
<dbReference type="Gene3D" id="3.30.70.330">
    <property type="match status" value="1"/>
</dbReference>
<comment type="caution">
    <text evidence="6">The sequence shown here is derived from an EMBL/GenBank/DDBJ whole genome shotgun (WGS) entry which is preliminary data.</text>
</comment>
<dbReference type="GO" id="GO:0019843">
    <property type="term" value="F:rRNA binding"/>
    <property type="evidence" value="ECO:0007669"/>
    <property type="project" value="UniProtKB-UniRule"/>
</dbReference>
<evidence type="ECO:0000256" key="5">
    <source>
        <dbReference type="SAM" id="MobiDB-lite"/>
    </source>
</evidence>
<dbReference type="GO" id="GO:0003735">
    <property type="term" value="F:structural constituent of ribosome"/>
    <property type="evidence" value="ECO:0007669"/>
    <property type="project" value="InterPro"/>
</dbReference>
<dbReference type="GO" id="GO:0005840">
    <property type="term" value="C:ribosome"/>
    <property type="evidence" value="ECO:0007669"/>
    <property type="project" value="UniProtKB-KW"/>
</dbReference>
<evidence type="ECO:0000256" key="3">
    <source>
        <dbReference type="ARBA" id="ARBA00023274"/>
    </source>
</evidence>
<dbReference type="SUPFAM" id="SSF54189">
    <property type="entry name" value="Ribosomal proteins S24e, L23 and L15e"/>
    <property type="match status" value="1"/>
</dbReference>
<evidence type="ECO:0000256" key="1">
    <source>
        <dbReference type="ARBA" id="ARBA00006700"/>
    </source>
</evidence>
<dbReference type="InterPro" id="IPR012678">
    <property type="entry name" value="Ribosomal_uL23/eL15/eS24_sf"/>
</dbReference>
<feature type="region of interest" description="Disordered" evidence="5">
    <location>
        <begin position="1"/>
        <end position="47"/>
    </location>
</feature>
<dbReference type="Pfam" id="PF00276">
    <property type="entry name" value="Ribosomal_L23"/>
    <property type="match status" value="1"/>
</dbReference>
<keyword evidence="4" id="KW-0699">rRNA-binding</keyword>
<evidence type="ECO:0000256" key="4">
    <source>
        <dbReference type="HAMAP-Rule" id="MF_01369"/>
    </source>
</evidence>
<accession>A0A928Y5F2</accession>
<keyword evidence="2 4" id="KW-0689">Ribosomal protein</keyword>
<keyword evidence="4" id="KW-0694">RNA-binding</keyword>
<evidence type="ECO:0000313" key="7">
    <source>
        <dbReference type="Proteomes" id="UP000710385"/>
    </source>
</evidence>
<comment type="subunit">
    <text evidence="4">Part of the 50S ribosomal subunit. Contacts protein L29, and trigger factor when it is bound to the ribosome.</text>
</comment>
<evidence type="ECO:0000256" key="2">
    <source>
        <dbReference type="ARBA" id="ARBA00022980"/>
    </source>
</evidence>
<organism evidence="6 7">
    <name type="scientific">candidate division WWE3 bacterium</name>
    <dbReference type="NCBI Taxonomy" id="2053526"/>
    <lineage>
        <taxon>Bacteria</taxon>
        <taxon>Katanobacteria</taxon>
    </lineage>
</organism>
<comment type="function">
    <text evidence="4">One of the early assembly proteins it binds 23S rRNA. One of the proteins that surrounds the polypeptide exit tunnel on the outside of the ribosome. Forms the main docking site for trigger factor binding to the ribosome.</text>
</comment>
<dbReference type="EMBL" id="JABTTY010000001">
    <property type="protein sequence ID" value="MBE7525053.1"/>
    <property type="molecule type" value="Genomic_DNA"/>
</dbReference>
<dbReference type="InterPro" id="IPR013025">
    <property type="entry name" value="Ribosomal_uL23-like"/>
</dbReference>
<reference evidence="6" key="1">
    <citation type="submission" date="2020-05" db="EMBL/GenBank/DDBJ databases">
        <title>High-Quality Genomes of Partial-Nitritation/Anammox System by Hierarchical Clustering Based Hybrid Assembly.</title>
        <authorList>
            <person name="Liu L."/>
            <person name="Wang Y."/>
            <person name="Che Y."/>
            <person name="Chen Y."/>
            <person name="Xia Y."/>
            <person name="Luo R."/>
            <person name="Cheng S.H."/>
            <person name="Zheng C."/>
            <person name="Zhang T."/>
        </authorList>
    </citation>
    <scope>NUCLEOTIDE SEQUENCE</scope>
    <source>
        <strain evidence="6">H1_PAT1</strain>
    </source>
</reference>
<dbReference type="HAMAP" id="MF_01369_B">
    <property type="entry name" value="Ribosomal_uL23_B"/>
    <property type="match status" value="1"/>
</dbReference>
<evidence type="ECO:0000313" key="6">
    <source>
        <dbReference type="EMBL" id="MBE7525053.1"/>
    </source>
</evidence>
<gene>
    <name evidence="4 6" type="primary">rplW</name>
    <name evidence="6" type="ORF">HS096_01490</name>
</gene>
<protein>
    <recommendedName>
        <fullName evidence="4">Large ribosomal subunit protein uL23</fullName>
    </recommendedName>
</protein>
<dbReference type="GO" id="GO:0006412">
    <property type="term" value="P:translation"/>
    <property type="evidence" value="ECO:0007669"/>
    <property type="project" value="UniProtKB-UniRule"/>
</dbReference>
<proteinExistence type="inferred from homology"/>
<dbReference type="NCBIfam" id="NF004363">
    <property type="entry name" value="PRK05738.2-4"/>
    <property type="match status" value="1"/>
</dbReference>